<accession>A0AAP8MCB5</accession>
<dbReference type="AlphaFoldDB" id="A0AAP8MCB5"/>
<dbReference type="SUPFAM" id="SSF55811">
    <property type="entry name" value="Nudix"/>
    <property type="match status" value="1"/>
</dbReference>
<comment type="subcellular location">
    <subcellularLocation>
        <location evidence="10">Cytoplasm</location>
    </subcellularLocation>
</comment>
<comment type="cofactor">
    <cofactor evidence="10">
        <name>Mn(2+)</name>
        <dbReference type="ChEBI" id="CHEBI:29035"/>
    </cofactor>
    <text evidence="10">Binds 1 Mn(2+) ion per subunit.</text>
</comment>
<evidence type="ECO:0000313" key="14">
    <source>
        <dbReference type="Proteomes" id="UP000235162"/>
    </source>
</evidence>
<evidence type="ECO:0000256" key="3">
    <source>
        <dbReference type="ARBA" id="ARBA00012057"/>
    </source>
</evidence>
<dbReference type="PIRSF" id="PIRSF018427">
    <property type="entry name" value="Isopntndiph_ism"/>
    <property type="match status" value="1"/>
</dbReference>
<keyword evidence="4 10" id="KW-0963">Cytoplasm</keyword>
<keyword evidence="8 10" id="KW-0414">Isoprene biosynthesis</keyword>
<protein>
    <recommendedName>
        <fullName evidence="3 10">Isopentenyl-diphosphate Delta-isomerase</fullName>
        <shortName evidence="10">IPP isomerase</shortName>
        <ecNumber evidence="3 10">5.3.3.2</ecNumber>
    </recommendedName>
    <alternativeName>
        <fullName evidence="10">IPP:DMAPP isomerase</fullName>
    </alternativeName>
    <alternativeName>
        <fullName evidence="10">Isopentenyl pyrophosphate isomerase</fullName>
    </alternativeName>
</protein>
<dbReference type="GO" id="GO:0046872">
    <property type="term" value="F:metal ion binding"/>
    <property type="evidence" value="ECO:0007669"/>
    <property type="project" value="UniProtKB-KW"/>
</dbReference>
<dbReference type="GO" id="GO:0005737">
    <property type="term" value="C:cytoplasm"/>
    <property type="evidence" value="ECO:0007669"/>
    <property type="project" value="UniProtKB-SubCell"/>
</dbReference>
<evidence type="ECO:0000256" key="2">
    <source>
        <dbReference type="ARBA" id="ARBA00007579"/>
    </source>
</evidence>
<evidence type="ECO:0000256" key="1">
    <source>
        <dbReference type="ARBA" id="ARBA00004826"/>
    </source>
</evidence>
<evidence type="ECO:0000259" key="12">
    <source>
        <dbReference type="PROSITE" id="PS51462"/>
    </source>
</evidence>
<evidence type="ECO:0000256" key="10">
    <source>
        <dbReference type="HAMAP-Rule" id="MF_00202"/>
    </source>
</evidence>
<dbReference type="InterPro" id="IPR000086">
    <property type="entry name" value="NUDIX_hydrolase_dom"/>
</dbReference>
<comment type="function">
    <text evidence="10">Catalyzes the 1,3-allylic rearrangement of the homoallylic substrate isopentenyl (IPP) to its highly electrophilic allylic isomer, dimethylallyl diphosphate (DMAPP).</text>
</comment>
<proteinExistence type="inferred from homology"/>
<dbReference type="EMBL" id="PKUR01000004">
    <property type="protein sequence ID" value="PLW84994.1"/>
    <property type="molecule type" value="Genomic_DNA"/>
</dbReference>
<dbReference type="PANTHER" id="PTHR10885:SF0">
    <property type="entry name" value="ISOPENTENYL-DIPHOSPHATE DELTA-ISOMERASE"/>
    <property type="match status" value="1"/>
</dbReference>
<comment type="similarity">
    <text evidence="2 10">Belongs to the IPP isomerase type 1 family.</text>
</comment>
<feature type="binding site" evidence="10">
    <location>
        <position position="125"/>
    </location>
    <ligand>
        <name>Mn(2+)</name>
        <dbReference type="ChEBI" id="CHEBI:29035"/>
    </ligand>
</feature>
<keyword evidence="9 10" id="KW-0413">Isomerase</keyword>
<dbReference type="InterPro" id="IPR056375">
    <property type="entry name" value="Idi_bact"/>
</dbReference>
<organism evidence="13 14">
    <name type="scientific">Halioglobus japonicus</name>
    <dbReference type="NCBI Taxonomy" id="930805"/>
    <lineage>
        <taxon>Bacteria</taxon>
        <taxon>Pseudomonadati</taxon>
        <taxon>Pseudomonadota</taxon>
        <taxon>Gammaproteobacteria</taxon>
        <taxon>Cellvibrionales</taxon>
        <taxon>Halieaceae</taxon>
        <taxon>Halioglobus</taxon>
    </lineage>
</organism>
<dbReference type="NCBIfam" id="NF002995">
    <property type="entry name" value="PRK03759.1"/>
    <property type="match status" value="1"/>
</dbReference>
<keyword evidence="14" id="KW-1185">Reference proteome</keyword>
<evidence type="ECO:0000256" key="6">
    <source>
        <dbReference type="ARBA" id="ARBA00022842"/>
    </source>
</evidence>
<comment type="cofactor">
    <cofactor evidence="10">
        <name>Mg(2+)</name>
        <dbReference type="ChEBI" id="CHEBI:18420"/>
    </cofactor>
    <text evidence="10">Binds 1 Mg(2+) ion per subunit. The magnesium ion binds only when substrate is bound.</text>
</comment>
<gene>
    <name evidence="10" type="primary">idi</name>
    <name evidence="13" type="ORF">C0029_15755</name>
</gene>
<feature type="binding site" evidence="10">
    <location>
        <position position="123"/>
    </location>
    <ligand>
        <name>Mn(2+)</name>
        <dbReference type="ChEBI" id="CHEBI:29035"/>
    </ligand>
</feature>
<dbReference type="HAMAP" id="MF_00202">
    <property type="entry name" value="Idi"/>
    <property type="match status" value="1"/>
</dbReference>
<dbReference type="PROSITE" id="PS51462">
    <property type="entry name" value="NUDIX"/>
    <property type="match status" value="1"/>
</dbReference>
<keyword evidence="5 10" id="KW-0479">Metal-binding</keyword>
<dbReference type="CDD" id="cd02885">
    <property type="entry name" value="NUDIX_IPP_Isomerase"/>
    <property type="match status" value="1"/>
</dbReference>
<sequence length="203" mass="22828">MVLSETFPMQVNDHYERVLLVDTSDRVIGYAGKLDAHRNGSLHRAFSVFGVDTEGRVLIQQRALSKYHCGGLWANTCCGHPRPGETVQAGAVRRLNEEFGLRACLRPLTATRYCVNVDSGLVEHEIAHIFVCRIDASPQPNPSEIAQYDYVTWEELLEDVRGQPAKYAPWLHHYLTHLSSELERALRVCAPEDDQTQGLSANK</sequence>
<evidence type="ECO:0000256" key="9">
    <source>
        <dbReference type="ARBA" id="ARBA00023235"/>
    </source>
</evidence>
<feature type="binding site" evidence="10">
    <location>
        <position position="37"/>
    </location>
    <ligand>
        <name>Mn(2+)</name>
        <dbReference type="ChEBI" id="CHEBI:29035"/>
    </ligand>
</feature>
<keyword evidence="6 10" id="KW-0460">Magnesium</keyword>
<comment type="caution">
    <text evidence="13">The sequence shown here is derived from an EMBL/GenBank/DDBJ whole genome shotgun (WGS) entry which is preliminary data.</text>
</comment>
<feature type="active site" evidence="10 11">
    <location>
        <position position="78"/>
    </location>
</feature>
<feature type="binding site" evidence="10">
    <location>
        <position position="43"/>
    </location>
    <ligand>
        <name>Mn(2+)</name>
        <dbReference type="ChEBI" id="CHEBI:29035"/>
    </ligand>
</feature>
<dbReference type="GO" id="GO:0009240">
    <property type="term" value="P:isopentenyl diphosphate biosynthetic process"/>
    <property type="evidence" value="ECO:0007669"/>
    <property type="project" value="TreeGrafter"/>
</dbReference>
<dbReference type="Proteomes" id="UP000235162">
    <property type="component" value="Unassembled WGS sequence"/>
</dbReference>
<evidence type="ECO:0000313" key="13">
    <source>
        <dbReference type="EMBL" id="PLW84994.1"/>
    </source>
</evidence>
<feature type="active site" evidence="10 11">
    <location>
        <position position="125"/>
    </location>
</feature>
<keyword evidence="7 10" id="KW-0464">Manganese</keyword>
<evidence type="ECO:0000256" key="11">
    <source>
        <dbReference type="PIRSR" id="PIRSR018427-1"/>
    </source>
</evidence>
<dbReference type="InterPro" id="IPR015797">
    <property type="entry name" value="NUDIX_hydrolase-like_dom_sf"/>
</dbReference>
<dbReference type="GO" id="GO:0050992">
    <property type="term" value="P:dimethylallyl diphosphate biosynthetic process"/>
    <property type="evidence" value="ECO:0007669"/>
    <property type="project" value="UniProtKB-UniRule"/>
</dbReference>
<dbReference type="Pfam" id="PF00293">
    <property type="entry name" value="NUDIX"/>
    <property type="match status" value="1"/>
</dbReference>
<dbReference type="InterPro" id="IPR011876">
    <property type="entry name" value="IsopentenylPP_isomerase_typ1"/>
</dbReference>
<feature type="binding site" evidence="10">
    <location>
        <position position="80"/>
    </location>
    <ligand>
        <name>Mn(2+)</name>
        <dbReference type="ChEBI" id="CHEBI:29035"/>
    </ligand>
</feature>
<feature type="binding site" evidence="10">
    <location>
        <position position="98"/>
    </location>
    <ligand>
        <name>Mg(2+)</name>
        <dbReference type="ChEBI" id="CHEBI:18420"/>
    </ligand>
</feature>
<dbReference type="NCBIfam" id="TIGR02150">
    <property type="entry name" value="IPP_isom_1"/>
    <property type="match status" value="1"/>
</dbReference>
<evidence type="ECO:0000256" key="7">
    <source>
        <dbReference type="ARBA" id="ARBA00023211"/>
    </source>
</evidence>
<comment type="catalytic activity">
    <reaction evidence="10">
        <text>isopentenyl diphosphate = dimethylallyl diphosphate</text>
        <dbReference type="Rhea" id="RHEA:23284"/>
        <dbReference type="ChEBI" id="CHEBI:57623"/>
        <dbReference type="ChEBI" id="CHEBI:128769"/>
        <dbReference type="EC" id="5.3.3.2"/>
    </reaction>
</comment>
<feature type="domain" description="Nudix hydrolase" evidence="12">
    <location>
        <begin position="41"/>
        <end position="173"/>
    </location>
</feature>
<reference evidence="13 14" key="1">
    <citation type="submission" date="2018-01" db="EMBL/GenBank/DDBJ databases">
        <title>The draft genome sequence of Halioglobus japonicus S1-36.</title>
        <authorList>
            <person name="Du Z.-J."/>
            <person name="Shi M.-J."/>
        </authorList>
    </citation>
    <scope>NUCLEOTIDE SEQUENCE [LARGE SCALE GENOMIC DNA]</scope>
    <source>
        <strain evidence="13 14">S1-36</strain>
    </source>
</reference>
<dbReference type="GO" id="GO:0004452">
    <property type="term" value="F:isopentenyl-diphosphate delta-isomerase activity"/>
    <property type="evidence" value="ECO:0007669"/>
    <property type="project" value="UniProtKB-UniRule"/>
</dbReference>
<name>A0AAP8MCB5_9GAMM</name>
<dbReference type="PANTHER" id="PTHR10885">
    <property type="entry name" value="ISOPENTENYL-DIPHOSPHATE DELTA-ISOMERASE"/>
    <property type="match status" value="1"/>
</dbReference>
<comment type="pathway">
    <text evidence="1 10">Isoprenoid biosynthesis; dimethylallyl diphosphate biosynthesis; dimethylallyl diphosphate from isopentenyl diphosphate: step 1/1.</text>
</comment>
<dbReference type="EC" id="5.3.3.2" evidence="3 10"/>
<evidence type="ECO:0000256" key="4">
    <source>
        <dbReference type="ARBA" id="ARBA00022490"/>
    </source>
</evidence>
<evidence type="ECO:0000256" key="5">
    <source>
        <dbReference type="ARBA" id="ARBA00022723"/>
    </source>
</evidence>
<dbReference type="Gene3D" id="3.90.79.10">
    <property type="entry name" value="Nucleoside Triphosphate Pyrophosphohydrolase"/>
    <property type="match status" value="1"/>
</dbReference>
<evidence type="ECO:0000256" key="8">
    <source>
        <dbReference type="ARBA" id="ARBA00023229"/>
    </source>
</evidence>